<protein>
    <submittedName>
        <fullName evidence="5">Proteinrelated to secreted protein- sviceus</fullName>
    </submittedName>
</protein>
<dbReference type="GO" id="GO:0016829">
    <property type="term" value="F:lyase activity"/>
    <property type="evidence" value="ECO:0007669"/>
    <property type="project" value="UniProtKB-KW"/>
</dbReference>
<feature type="domain" description="Alginate lyase" evidence="4">
    <location>
        <begin position="111"/>
        <end position="331"/>
    </location>
</feature>
<evidence type="ECO:0000256" key="2">
    <source>
        <dbReference type="ARBA" id="ARBA00023239"/>
    </source>
</evidence>
<evidence type="ECO:0000313" key="5">
    <source>
        <dbReference type="EMBL" id="KAJ6439345.1"/>
    </source>
</evidence>
<dbReference type="AlphaFoldDB" id="A0AB34FJG1"/>
<evidence type="ECO:0000256" key="1">
    <source>
        <dbReference type="ARBA" id="ARBA00022729"/>
    </source>
</evidence>
<gene>
    <name evidence="5" type="ORF">O9K51_07230</name>
</gene>
<dbReference type="InterPro" id="IPR008929">
    <property type="entry name" value="Chondroitin_lyas"/>
</dbReference>
<organism evidence="5 6">
    <name type="scientific">Purpureocillium lavendulum</name>
    <dbReference type="NCBI Taxonomy" id="1247861"/>
    <lineage>
        <taxon>Eukaryota</taxon>
        <taxon>Fungi</taxon>
        <taxon>Dikarya</taxon>
        <taxon>Ascomycota</taxon>
        <taxon>Pezizomycotina</taxon>
        <taxon>Sordariomycetes</taxon>
        <taxon>Hypocreomycetidae</taxon>
        <taxon>Hypocreales</taxon>
        <taxon>Ophiocordycipitaceae</taxon>
        <taxon>Purpureocillium</taxon>
    </lineage>
</organism>
<dbReference type="SUPFAM" id="SSF48230">
    <property type="entry name" value="Chondroitin AC/alginate lyase"/>
    <property type="match status" value="1"/>
</dbReference>
<feature type="chain" id="PRO_5044250829" evidence="3">
    <location>
        <begin position="20"/>
        <end position="404"/>
    </location>
</feature>
<dbReference type="Pfam" id="PF05426">
    <property type="entry name" value="Alginate_lyase"/>
    <property type="match status" value="1"/>
</dbReference>
<keyword evidence="1 3" id="KW-0732">Signal</keyword>
<keyword evidence="2" id="KW-0456">Lyase</keyword>
<keyword evidence="6" id="KW-1185">Reference proteome</keyword>
<evidence type="ECO:0000256" key="3">
    <source>
        <dbReference type="SAM" id="SignalP"/>
    </source>
</evidence>
<name>A0AB34FJG1_9HYPO</name>
<dbReference type="InterPro" id="IPR008397">
    <property type="entry name" value="Alginate_lyase_dom"/>
</dbReference>
<reference evidence="5" key="1">
    <citation type="submission" date="2023-01" db="EMBL/GenBank/DDBJ databases">
        <title>The growth and conidiation of Purpureocillium lavendulum are regulated by nitrogen source and histone H3K14 acetylation.</title>
        <authorList>
            <person name="Tang P."/>
            <person name="Han J."/>
            <person name="Zhang C."/>
            <person name="Tang P."/>
            <person name="Qi F."/>
            <person name="Zhang K."/>
            <person name="Liang L."/>
        </authorList>
    </citation>
    <scope>NUCLEOTIDE SEQUENCE</scope>
    <source>
        <strain evidence="5">YMF1.00683</strain>
    </source>
</reference>
<dbReference type="Gene3D" id="1.50.10.100">
    <property type="entry name" value="Chondroitin AC/alginate lyase"/>
    <property type="match status" value="1"/>
</dbReference>
<proteinExistence type="predicted"/>
<evidence type="ECO:0000259" key="4">
    <source>
        <dbReference type="Pfam" id="PF05426"/>
    </source>
</evidence>
<dbReference type="Proteomes" id="UP001163105">
    <property type="component" value="Unassembled WGS sequence"/>
</dbReference>
<accession>A0AB34FJG1</accession>
<comment type="caution">
    <text evidence="5">The sequence shown here is derived from an EMBL/GenBank/DDBJ whole genome shotgun (WGS) entry which is preliminary data.</text>
</comment>
<dbReference type="EMBL" id="JAQHRD010000006">
    <property type="protein sequence ID" value="KAJ6439345.1"/>
    <property type="molecule type" value="Genomic_DNA"/>
</dbReference>
<feature type="signal peptide" evidence="3">
    <location>
        <begin position="1"/>
        <end position="19"/>
    </location>
</feature>
<dbReference type="GO" id="GO:0042597">
    <property type="term" value="C:periplasmic space"/>
    <property type="evidence" value="ECO:0007669"/>
    <property type="project" value="InterPro"/>
</dbReference>
<evidence type="ECO:0000313" key="6">
    <source>
        <dbReference type="Proteomes" id="UP001163105"/>
    </source>
</evidence>
<sequence>MKMVAVLPALAVMIVSVGASPQVKEAPTKTIDADIISRAGPGGFVHPGVFVGSEHIKRMASKVKDKKEPWTAAYHALEAHPFAIRTGPKPFSTVECGPTSTPNVGCTDETADAMAAYANALMWAATGKKGKAQQAIKFMNAWAKTIKAHTNKNAPLQAAWAAVDWVRAAEIIRYTGAGWREKDIKAFENMLRNVYLPLVKKGSTNPNNWALALDEATVSIAVFLGDRSTYDEAINRFIRNTAQYFYLSKDGDRPIKPDGMTYEYLDSKNVWNGQIARKLVDGMGMEICRDLKHTGYAIASVSHVMETSRIQGQDLYKEETGTRLREALEFQTMYDPNGGAAPVPEWLCNGTLSKNLDDVTEPGWSEWRDKRKGNMPNVLKFTRARRPARANSFFIGWETLTHAR</sequence>